<dbReference type="AlphaFoldDB" id="M7TS52"/>
<accession>M7TS52</accession>
<dbReference type="PANTHER" id="PTHR13789:SF236">
    <property type="entry name" value="MONOOXYGENASE, PUTATIVE (AFU_ORTHOLOGUE AFUA_6G12060)-RELATED"/>
    <property type="match status" value="1"/>
</dbReference>
<dbReference type="GO" id="GO:0071949">
    <property type="term" value="F:FAD binding"/>
    <property type="evidence" value="ECO:0007669"/>
    <property type="project" value="InterPro"/>
</dbReference>
<evidence type="ECO:0000256" key="2">
    <source>
        <dbReference type="ARBA" id="ARBA00007992"/>
    </source>
</evidence>
<comment type="pathway">
    <text evidence="1">Secondary metabolite biosynthesis.</text>
</comment>
<evidence type="ECO:0000259" key="7">
    <source>
        <dbReference type="Pfam" id="PF01494"/>
    </source>
</evidence>
<comment type="similarity">
    <text evidence="2">Belongs to the paxM FAD-dependent monooxygenase family.</text>
</comment>
<dbReference type="Pfam" id="PF01494">
    <property type="entry name" value="FAD_binding_3"/>
    <property type="match status" value="1"/>
</dbReference>
<evidence type="ECO:0000256" key="1">
    <source>
        <dbReference type="ARBA" id="ARBA00005179"/>
    </source>
</evidence>
<dbReference type="InterPro" id="IPR050493">
    <property type="entry name" value="FAD-dep_Monooxygenase_BioMet"/>
</dbReference>
<sequence length="476" mass="52752">MPSATAKLNPFENTPVFERYPSSGLDILVVGGGIAGLSFAIEACRKGHQVRIIDRRPHFEDYGDMIAIQESVVQTLKAWPDFLDRCREGPVPTTGMVYKHTGEAVNEIKSFAISTTRAILHNLLHQYVLHLGISVRHSARAVEYFEDADHAGVILEGEGDHNEKIEREKLVGDVVVAADGIGSRSWNLVLGKKEQPISSGFAMVRSTYPLERALANPVMAASWCHGNEARMLYGPGAHMVTARAGDRMIFMLTHKDNETSVEDWAKPTDPKVALPYVQGWVPWVHEMIKAAPDEGTVDYKLMWRNPREKWCSPGGRVIQIGDAAHTFLPTSASGATMAMEDGYSLATCLQLGGKSNAPLAVRVHNKLRFERVTCAQKMGFKTREKLHHADLDPSPNTSPDSSSVLTGALVGDWVLRHDPEQYAYEMYGRCANHLLTGAPFENSNYPPGHTFKLWTVQEMLAVADRHESIQDDGDWK</sequence>
<dbReference type="InterPro" id="IPR002938">
    <property type="entry name" value="FAD-bd"/>
</dbReference>
<dbReference type="PANTHER" id="PTHR13789">
    <property type="entry name" value="MONOOXYGENASE"/>
    <property type="match status" value="1"/>
</dbReference>
<protein>
    <submittedName>
        <fullName evidence="8">Putative fad binding domain protein</fullName>
    </submittedName>
</protein>
<dbReference type="OrthoDB" id="16820at2759"/>
<keyword evidence="4" id="KW-0274">FAD</keyword>
<keyword evidence="5" id="KW-0560">Oxidoreductase</keyword>
<gene>
    <name evidence="8" type="ORF">UCREL1_3490</name>
</gene>
<dbReference type="InterPro" id="IPR036188">
    <property type="entry name" value="FAD/NAD-bd_sf"/>
</dbReference>
<dbReference type="GO" id="GO:0004497">
    <property type="term" value="F:monooxygenase activity"/>
    <property type="evidence" value="ECO:0007669"/>
    <property type="project" value="UniProtKB-KW"/>
</dbReference>
<dbReference type="STRING" id="1287681.M7TS52"/>
<feature type="domain" description="FAD-binding" evidence="7">
    <location>
        <begin position="26"/>
        <end position="349"/>
    </location>
</feature>
<organism evidence="8 9">
    <name type="scientific">Eutypa lata (strain UCR-EL1)</name>
    <name type="common">Grapevine dieback disease fungus</name>
    <name type="synonym">Eutypa armeniacae</name>
    <dbReference type="NCBI Taxonomy" id="1287681"/>
    <lineage>
        <taxon>Eukaryota</taxon>
        <taxon>Fungi</taxon>
        <taxon>Dikarya</taxon>
        <taxon>Ascomycota</taxon>
        <taxon>Pezizomycotina</taxon>
        <taxon>Sordariomycetes</taxon>
        <taxon>Xylariomycetidae</taxon>
        <taxon>Xylariales</taxon>
        <taxon>Diatrypaceae</taxon>
        <taxon>Eutypa</taxon>
    </lineage>
</organism>
<reference evidence="9" key="1">
    <citation type="journal article" date="2013" name="Genome Announc.">
        <title>Draft genome sequence of the grapevine dieback fungus Eutypa lata UCR-EL1.</title>
        <authorList>
            <person name="Blanco-Ulate B."/>
            <person name="Rolshausen P.E."/>
            <person name="Cantu D."/>
        </authorList>
    </citation>
    <scope>NUCLEOTIDE SEQUENCE [LARGE SCALE GENOMIC DNA]</scope>
    <source>
        <strain evidence="9">UCR-EL1</strain>
    </source>
</reference>
<dbReference type="Gene3D" id="3.50.50.60">
    <property type="entry name" value="FAD/NAD(P)-binding domain"/>
    <property type="match status" value="1"/>
</dbReference>
<dbReference type="eggNOG" id="KOG2614">
    <property type="taxonomic scope" value="Eukaryota"/>
</dbReference>
<dbReference type="OMA" id="IYRSKLH"/>
<dbReference type="SUPFAM" id="SSF54373">
    <property type="entry name" value="FAD-linked reductases, C-terminal domain"/>
    <property type="match status" value="1"/>
</dbReference>
<evidence type="ECO:0000256" key="6">
    <source>
        <dbReference type="ARBA" id="ARBA00023033"/>
    </source>
</evidence>
<evidence type="ECO:0000313" key="8">
    <source>
        <dbReference type="EMBL" id="EMR69490.1"/>
    </source>
</evidence>
<dbReference type="Proteomes" id="UP000012174">
    <property type="component" value="Unassembled WGS sequence"/>
</dbReference>
<keyword evidence="9" id="KW-1185">Reference proteome</keyword>
<keyword evidence="6" id="KW-0503">Monooxygenase</keyword>
<evidence type="ECO:0000256" key="3">
    <source>
        <dbReference type="ARBA" id="ARBA00022630"/>
    </source>
</evidence>
<dbReference type="PRINTS" id="PR00420">
    <property type="entry name" value="RNGMNOXGNASE"/>
</dbReference>
<dbReference type="HOGENOM" id="CLU_009665_19_1_1"/>
<evidence type="ECO:0000313" key="9">
    <source>
        <dbReference type="Proteomes" id="UP000012174"/>
    </source>
</evidence>
<keyword evidence="3" id="KW-0285">Flavoprotein</keyword>
<evidence type="ECO:0000256" key="4">
    <source>
        <dbReference type="ARBA" id="ARBA00022827"/>
    </source>
</evidence>
<name>M7TS52_EUTLA</name>
<proteinExistence type="inferred from homology"/>
<dbReference type="EMBL" id="KB706076">
    <property type="protein sequence ID" value="EMR69490.1"/>
    <property type="molecule type" value="Genomic_DNA"/>
</dbReference>
<evidence type="ECO:0000256" key="5">
    <source>
        <dbReference type="ARBA" id="ARBA00023002"/>
    </source>
</evidence>
<dbReference type="SUPFAM" id="SSF51905">
    <property type="entry name" value="FAD/NAD(P)-binding domain"/>
    <property type="match status" value="1"/>
</dbReference>
<dbReference type="KEGG" id="ela:UCREL1_3490"/>